<protein>
    <submittedName>
        <fullName evidence="1">Uncharacterized protein</fullName>
    </submittedName>
</protein>
<evidence type="ECO:0000313" key="2">
    <source>
        <dbReference type="Proteomes" id="UP000823775"/>
    </source>
</evidence>
<gene>
    <name evidence="1" type="ORF">HAX54_031498</name>
</gene>
<organism evidence="1 2">
    <name type="scientific">Datura stramonium</name>
    <name type="common">Jimsonweed</name>
    <name type="synonym">Common thornapple</name>
    <dbReference type="NCBI Taxonomy" id="4076"/>
    <lineage>
        <taxon>Eukaryota</taxon>
        <taxon>Viridiplantae</taxon>
        <taxon>Streptophyta</taxon>
        <taxon>Embryophyta</taxon>
        <taxon>Tracheophyta</taxon>
        <taxon>Spermatophyta</taxon>
        <taxon>Magnoliopsida</taxon>
        <taxon>eudicotyledons</taxon>
        <taxon>Gunneridae</taxon>
        <taxon>Pentapetalae</taxon>
        <taxon>asterids</taxon>
        <taxon>lamiids</taxon>
        <taxon>Solanales</taxon>
        <taxon>Solanaceae</taxon>
        <taxon>Solanoideae</taxon>
        <taxon>Datureae</taxon>
        <taxon>Datura</taxon>
    </lineage>
</organism>
<comment type="caution">
    <text evidence="1">The sequence shown here is derived from an EMBL/GenBank/DDBJ whole genome shotgun (WGS) entry which is preliminary data.</text>
</comment>
<accession>A0ABS8VAD6</accession>
<name>A0ABS8VAD6_DATST</name>
<proteinExistence type="predicted"/>
<sequence>MVQRGSHKNELKKLGLGLLKYSLKLEIPFLPLNFSPKRPAPRRGTDRADIVACRVPKKAASRLLWNWEAGASRQAVCLPYCRVARLEVPRLLAPHVVHRAAVPLPRVVGRVVWQVFASSFDICIIHSNFFTCGFAPAVALGGRRLAPGSMPSLLPCRAKTVGASRGALRCSAFASRSWSRGVASVRFNL</sequence>
<evidence type="ECO:0000313" key="1">
    <source>
        <dbReference type="EMBL" id="MCD9643799.1"/>
    </source>
</evidence>
<reference evidence="1 2" key="1">
    <citation type="journal article" date="2021" name="BMC Genomics">
        <title>Datura genome reveals duplications of psychoactive alkaloid biosynthetic genes and high mutation rate following tissue culture.</title>
        <authorList>
            <person name="Rajewski A."/>
            <person name="Carter-House D."/>
            <person name="Stajich J."/>
            <person name="Litt A."/>
        </authorList>
    </citation>
    <scope>NUCLEOTIDE SEQUENCE [LARGE SCALE GENOMIC DNA]</scope>
    <source>
        <strain evidence="1">AR-01</strain>
    </source>
</reference>
<dbReference type="EMBL" id="JACEIK010003999">
    <property type="protein sequence ID" value="MCD9643799.1"/>
    <property type="molecule type" value="Genomic_DNA"/>
</dbReference>
<dbReference type="Proteomes" id="UP000823775">
    <property type="component" value="Unassembled WGS sequence"/>
</dbReference>
<keyword evidence="2" id="KW-1185">Reference proteome</keyword>